<name>A0A367LRN2_9HYPO</name>
<gene>
    <name evidence="1" type="ORF">L249_3245</name>
</gene>
<proteinExistence type="predicted"/>
<reference evidence="1 2" key="1">
    <citation type="journal article" date="2015" name="BMC Genomics">
        <title>Insights from the genome of Ophiocordyceps polyrhachis-furcata to pathogenicity and host specificity in insect fungi.</title>
        <authorList>
            <person name="Wichadakul D."/>
            <person name="Kobmoo N."/>
            <person name="Ingsriswang S."/>
            <person name="Tangphatsornruang S."/>
            <person name="Chantasingh D."/>
            <person name="Luangsa-ard J.J."/>
            <person name="Eurwilaichitr L."/>
        </authorList>
    </citation>
    <scope>NUCLEOTIDE SEQUENCE [LARGE SCALE GENOMIC DNA]</scope>
    <source>
        <strain evidence="1 2">BCC 54312</strain>
    </source>
</reference>
<keyword evidence="2" id="KW-1185">Reference proteome</keyword>
<comment type="caution">
    <text evidence="1">The sequence shown here is derived from an EMBL/GenBank/DDBJ whole genome shotgun (WGS) entry which is preliminary data.</text>
</comment>
<dbReference type="AlphaFoldDB" id="A0A367LRN2"/>
<accession>A0A367LRN2</accession>
<protein>
    <submittedName>
        <fullName evidence="1">Uncharacterized protein</fullName>
    </submittedName>
</protein>
<sequence>MELPPLIHSAARRQPLGIPGGSAPFAARVEQRSGAETDVGINGGGVGKRTVNGIVGCWIRILDYLEYEMTS</sequence>
<organism evidence="1 2">
    <name type="scientific">Ophiocordyceps polyrhachis-furcata BCC 54312</name>
    <dbReference type="NCBI Taxonomy" id="1330021"/>
    <lineage>
        <taxon>Eukaryota</taxon>
        <taxon>Fungi</taxon>
        <taxon>Dikarya</taxon>
        <taxon>Ascomycota</taxon>
        <taxon>Pezizomycotina</taxon>
        <taxon>Sordariomycetes</taxon>
        <taxon>Hypocreomycetidae</taxon>
        <taxon>Hypocreales</taxon>
        <taxon>Ophiocordycipitaceae</taxon>
        <taxon>Ophiocordyceps</taxon>
    </lineage>
</organism>
<dbReference type="Proteomes" id="UP000253664">
    <property type="component" value="Unassembled WGS sequence"/>
</dbReference>
<evidence type="ECO:0000313" key="1">
    <source>
        <dbReference type="EMBL" id="RCI17071.1"/>
    </source>
</evidence>
<evidence type="ECO:0000313" key="2">
    <source>
        <dbReference type="Proteomes" id="UP000253664"/>
    </source>
</evidence>
<feature type="non-terminal residue" evidence="1">
    <location>
        <position position="71"/>
    </location>
</feature>
<dbReference type="EMBL" id="LKCN02000001">
    <property type="protein sequence ID" value="RCI17071.1"/>
    <property type="molecule type" value="Genomic_DNA"/>
</dbReference>